<comment type="caution">
    <text evidence="2">The sequence shown here is derived from an EMBL/GenBank/DDBJ whole genome shotgun (WGS) entry which is preliminary data.</text>
</comment>
<gene>
    <name evidence="2" type="ORF">RS030_81304</name>
</gene>
<dbReference type="AlphaFoldDB" id="A0AAV9XUR5"/>
<reference evidence="2 3" key="1">
    <citation type="submission" date="2023-10" db="EMBL/GenBank/DDBJ databases">
        <title>Comparative genomics analysis reveals potential genetic determinants of host preference in Cryptosporidium xiaoi.</title>
        <authorList>
            <person name="Xiao L."/>
            <person name="Li J."/>
        </authorList>
    </citation>
    <scope>NUCLEOTIDE SEQUENCE [LARGE SCALE GENOMIC DNA]</scope>
    <source>
        <strain evidence="2 3">52996</strain>
    </source>
</reference>
<sequence length="974" mass="111641">MENRTLECIRNEIICDDHIKNISMGDNCDYSSLNILTVGENGKLLENNDNIIGRDENVIFNSQEYSPIILENSKTNSNLISSKAKQPDETSIGGPFEYGSNYSYLFTKLKFILDQHDINEPLKNDLCSLLEVIGEMKVLGVYNEHYKKYRRAFDTYTLKLDPSSQITEDLIGELRYLSFQNSVSGRRELKLIDKIVKEWNKRDKEKRLLQSCRGAMSDWLNKTELGTNKNDNDCENVGDASKYILDSIKGSSNSFQQSSLLSFLPESYVSEKLYPYILNHLPTGLSGNQTPAFVGYSNKDQASLVCSSLSSIGEGPGTVGIACNQNSDGNNIKTCVLSNIDEISCDNLMANNKVTQNESVIDWIKNNFKRQLNNLECIDSEIQSGKYIHLDQLNNQSNKIEIVISSRLRNKKPVGIYDIISSHRNDLFADYYTKYLELYKNFLSIREGTMKKRSYYKSIPMIGSNRTKKQSVDYHEVRLRQYQTFYNDKNLPEIQSQIRRVLINRSEWKRPPMFLLLTHQGKECNGLNPIAKEEHINYDIDTDEEWEEQFGGEDVDDIDDGVENGDDDDDNEAVASGWLVPDGCFQSDELIDDVISSTGNCVDSNIVNLLSTSSRYQAPVVISFLNHSCIDFGAGISAPNDLIVKTLIDGYLIHFPQNLNWIYSRTCDDLDDEKRTSNELNDAYDQNEYKNSNNLIKKSFLDTSTKCELLYFVYGKYSPIKRIIDNFIELNLKKNMKRSSIIQFLKENIYKTRLNGDCKPRWYINNTSELVLDKDKLKELLIERNLDERIEPNNCKPSSKERSELKQEANQCANIKTQIETPNKRKYLEGNDEGSELGRFAVNVNKESKITSETENISNDENCAFDSQGGNIDKTLDKSTGLCLQNEQKTKVNCFANKDPDIKINRNKKRRKYSNVNRGLTPKDHDVFSINYEENKTQGQNENRFGTPDVKKNFTPIYNNSLITEFFQLKNKNN</sequence>
<dbReference type="EMBL" id="JAWDEY010000036">
    <property type="protein sequence ID" value="KAK6587854.1"/>
    <property type="molecule type" value="Genomic_DNA"/>
</dbReference>
<name>A0AAV9XUR5_9CRYT</name>
<evidence type="ECO:0000313" key="3">
    <source>
        <dbReference type="Proteomes" id="UP001311799"/>
    </source>
</evidence>
<evidence type="ECO:0000259" key="1">
    <source>
        <dbReference type="Pfam" id="PF12253"/>
    </source>
</evidence>
<dbReference type="Proteomes" id="UP001311799">
    <property type="component" value="Unassembled WGS sequence"/>
</dbReference>
<organism evidence="2 3">
    <name type="scientific">Cryptosporidium xiaoi</name>
    <dbReference type="NCBI Taxonomy" id="659607"/>
    <lineage>
        <taxon>Eukaryota</taxon>
        <taxon>Sar</taxon>
        <taxon>Alveolata</taxon>
        <taxon>Apicomplexa</taxon>
        <taxon>Conoidasida</taxon>
        <taxon>Coccidia</taxon>
        <taxon>Eucoccidiorida</taxon>
        <taxon>Eimeriorina</taxon>
        <taxon>Cryptosporidiidae</taxon>
        <taxon>Cryptosporidium</taxon>
    </lineage>
</organism>
<keyword evidence="3" id="KW-1185">Reference proteome</keyword>
<feature type="domain" description="Chromatin assembly factor 1 subunit A dimerization" evidence="1">
    <location>
        <begin position="508"/>
        <end position="571"/>
    </location>
</feature>
<accession>A0AAV9XUR5</accession>
<dbReference type="InterPro" id="IPR022043">
    <property type="entry name" value="CAF1A_DD"/>
</dbReference>
<evidence type="ECO:0000313" key="2">
    <source>
        <dbReference type="EMBL" id="KAK6587854.1"/>
    </source>
</evidence>
<dbReference type="Pfam" id="PF12253">
    <property type="entry name" value="CAF1A_dimeriz"/>
    <property type="match status" value="1"/>
</dbReference>
<proteinExistence type="predicted"/>
<protein>
    <recommendedName>
        <fullName evidence="1">Chromatin assembly factor 1 subunit A dimerization domain-containing protein</fullName>
    </recommendedName>
</protein>